<keyword evidence="3" id="KW-1185">Reference proteome</keyword>
<evidence type="ECO:0000313" key="2">
    <source>
        <dbReference type="EMBL" id="GES29562.1"/>
    </source>
</evidence>
<sequence length="64" mass="6292">MSDDLPPTVVRAPVAAAPRAPALGSVRPGGGTGPPDRDPNKIGAIAVCAPAAADILLPMHQSSV</sequence>
<feature type="region of interest" description="Disordered" evidence="1">
    <location>
        <begin position="1"/>
        <end position="40"/>
    </location>
</feature>
<evidence type="ECO:0000256" key="1">
    <source>
        <dbReference type="SAM" id="MobiDB-lite"/>
    </source>
</evidence>
<name>A0A5J4LBJ6_9ACTN</name>
<gene>
    <name evidence="2" type="ORF">San01_20490</name>
</gene>
<feature type="compositionally biased region" description="Low complexity" evidence="1">
    <location>
        <begin position="1"/>
        <end position="22"/>
    </location>
</feature>
<reference evidence="2 3" key="1">
    <citation type="submission" date="2019-10" db="EMBL/GenBank/DDBJ databases">
        <title>Whole genome shotgun sequence of Streptomyces angustmyceticus NBRC 3934.</title>
        <authorList>
            <person name="Hosoyama A."/>
            <person name="Ichikawa N."/>
            <person name="Kimura A."/>
            <person name="Kitahashi Y."/>
            <person name="Komaki H."/>
            <person name="Uohara A."/>
        </authorList>
    </citation>
    <scope>NUCLEOTIDE SEQUENCE [LARGE SCALE GENOMIC DNA]</scope>
    <source>
        <strain evidence="2 3">NBRC 3934</strain>
    </source>
</reference>
<protein>
    <submittedName>
        <fullName evidence="2">Uncharacterized protein</fullName>
    </submittedName>
</protein>
<proteinExistence type="predicted"/>
<accession>A0A5J4LBJ6</accession>
<evidence type="ECO:0000313" key="3">
    <source>
        <dbReference type="Proteomes" id="UP000325598"/>
    </source>
</evidence>
<organism evidence="2 3">
    <name type="scientific">Streptomyces angustmyceticus</name>
    <dbReference type="NCBI Taxonomy" id="285578"/>
    <lineage>
        <taxon>Bacteria</taxon>
        <taxon>Bacillati</taxon>
        <taxon>Actinomycetota</taxon>
        <taxon>Actinomycetes</taxon>
        <taxon>Kitasatosporales</taxon>
        <taxon>Streptomycetaceae</taxon>
        <taxon>Streptomyces</taxon>
    </lineage>
</organism>
<dbReference type="AlphaFoldDB" id="A0A5J4LBJ6"/>
<comment type="caution">
    <text evidence="2">The sequence shown here is derived from an EMBL/GenBank/DDBJ whole genome shotgun (WGS) entry which is preliminary data.</text>
</comment>
<dbReference type="Proteomes" id="UP000325598">
    <property type="component" value="Unassembled WGS sequence"/>
</dbReference>
<dbReference type="EMBL" id="BLAG01000006">
    <property type="protein sequence ID" value="GES29562.1"/>
    <property type="molecule type" value="Genomic_DNA"/>
</dbReference>